<feature type="region of interest" description="Disordered" evidence="9">
    <location>
        <begin position="1"/>
        <end position="53"/>
    </location>
</feature>
<comment type="function">
    <text evidence="7">Transcription factor probably involved in vascular development and shoot tissue organization. Binds to the DNA sequence 5'-CCGAGTGTGCCCCTGG-3' present in the promoter region Box II of the phloem-specific rice tungro bacilliform virus (RTBV) promoter. May regulate tissue-specific expression of the RTBV promoter and virus replication.</text>
</comment>
<evidence type="ECO:0000256" key="1">
    <source>
        <dbReference type="ARBA" id="ARBA00004123"/>
    </source>
</evidence>
<reference evidence="11" key="1">
    <citation type="submission" date="2014-09" db="EMBL/GenBank/DDBJ databases">
        <authorList>
            <person name="Magalhaes I.L.F."/>
            <person name="Oliveira U."/>
            <person name="Santos F.R."/>
            <person name="Vidigal T.H.D.A."/>
            <person name="Brescovit A.D."/>
            <person name="Santos A.J."/>
        </authorList>
    </citation>
    <scope>NUCLEOTIDE SEQUENCE</scope>
    <source>
        <tissue evidence="11">Shoot tissue taken approximately 20 cm above the soil surface</tissue>
    </source>
</reference>
<dbReference type="InterPro" id="IPR004827">
    <property type="entry name" value="bZIP"/>
</dbReference>
<dbReference type="AlphaFoldDB" id="A0A0A9FK52"/>
<dbReference type="InterPro" id="IPR046347">
    <property type="entry name" value="bZIP_sf"/>
</dbReference>
<keyword evidence="3" id="KW-0805">Transcription regulation</keyword>
<feature type="domain" description="BZIP" evidence="10">
    <location>
        <begin position="90"/>
        <end position="153"/>
    </location>
</feature>
<dbReference type="PROSITE" id="PS50217">
    <property type="entry name" value="BZIP"/>
    <property type="match status" value="1"/>
</dbReference>
<comment type="subcellular location">
    <subcellularLocation>
        <location evidence="1">Nucleus</location>
    </subcellularLocation>
</comment>
<evidence type="ECO:0000256" key="8">
    <source>
        <dbReference type="SAM" id="Coils"/>
    </source>
</evidence>
<keyword evidence="8" id="KW-0175">Coiled coil</keyword>
<feature type="compositionally biased region" description="Low complexity" evidence="9">
    <location>
        <begin position="230"/>
        <end position="262"/>
    </location>
</feature>
<feature type="compositionally biased region" description="Low complexity" evidence="9">
    <location>
        <begin position="10"/>
        <end position="25"/>
    </location>
</feature>
<dbReference type="GO" id="GO:0003677">
    <property type="term" value="F:DNA binding"/>
    <property type="evidence" value="ECO:0007669"/>
    <property type="project" value="UniProtKB-KW"/>
</dbReference>
<dbReference type="EMBL" id="GBRH01189273">
    <property type="protein sequence ID" value="JAE08623.1"/>
    <property type="molecule type" value="Transcribed_RNA"/>
</dbReference>
<dbReference type="FunFam" id="1.20.5.170:FF:000009">
    <property type="entry name" value="probable transcription factor PosF21"/>
    <property type="match status" value="1"/>
</dbReference>
<keyword evidence="5" id="KW-0804">Transcription</keyword>
<dbReference type="SMART" id="SM00338">
    <property type="entry name" value="BRLZ"/>
    <property type="match status" value="1"/>
</dbReference>
<reference evidence="11" key="2">
    <citation type="journal article" date="2015" name="Data Brief">
        <title>Shoot transcriptome of the giant reed, Arundo donax.</title>
        <authorList>
            <person name="Barrero R.A."/>
            <person name="Guerrero F.D."/>
            <person name="Moolhuijzen P."/>
            <person name="Goolsby J.A."/>
            <person name="Tidwell J."/>
            <person name="Bellgard S.E."/>
            <person name="Bellgard M.I."/>
        </authorList>
    </citation>
    <scope>NUCLEOTIDE SEQUENCE</scope>
    <source>
        <tissue evidence="11">Shoot tissue taken approximately 20 cm above the soil surface</tissue>
    </source>
</reference>
<dbReference type="PANTHER" id="PTHR13690:SF124">
    <property type="entry name" value="TRANSCRIPTION FACTOR RF2A"/>
    <property type="match status" value="1"/>
</dbReference>
<sequence>MFLDVDKLNSSCGASSEAEAESSSAAGGGGEGAGMGYAPRPRHQHSQSMDESMSIKAEQLVGTPGMEGMLSAEAKKAVSAAKLAELALVDPKRAKRIWANRQSAARSKERKMRYIAELERKVQTLQTEATTLSAQLALLQRDTTGLTSENSELKIRLQTMEQQVHLQDALNDTLKAEVQRLKVATGQVANGGEMMMNFGAMPRPFGGNQQMFQNNQAMQSMLATHKLQQLQLHSQPQQQPLHPHNQQQPMHPLQAQQLQQAAREFKMKRPMGAQSQWGDGKSGSSGT</sequence>
<keyword evidence="6" id="KW-0539">Nucleus</keyword>
<name>A0A0A9FK52_ARUDO</name>
<feature type="compositionally biased region" description="Gly residues" evidence="9">
    <location>
        <begin position="26"/>
        <end position="35"/>
    </location>
</feature>
<feature type="coiled-coil region" evidence="8">
    <location>
        <begin position="108"/>
        <end position="142"/>
    </location>
</feature>
<evidence type="ECO:0000256" key="7">
    <source>
        <dbReference type="ARBA" id="ARBA00054342"/>
    </source>
</evidence>
<protein>
    <recommendedName>
        <fullName evidence="10">BZIP domain-containing protein</fullName>
    </recommendedName>
</protein>
<evidence type="ECO:0000256" key="5">
    <source>
        <dbReference type="ARBA" id="ARBA00023163"/>
    </source>
</evidence>
<dbReference type="Gene3D" id="1.20.5.170">
    <property type="match status" value="1"/>
</dbReference>
<dbReference type="InterPro" id="IPR044759">
    <property type="entry name" value="bZIP_RF2"/>
</dbReference>
<dbReference type="SUPFAM" id="SSF57959">
    <property type="entry name" value="Leucine zipper domain"/>
    <property type="match status" value="1"/>
</dbReference>
<accession>A0A0A9FK52</accession>
<evidence type="ECO:0000256" key="3">
    <source>
        <dbReference type="ARBA" id="ARBA00023015"/>
    </source>
</evidence>
<dbReference type="Pfam" id="PF00170">
    <property type="entry name" value="bZIP_1"/>
    <property type="match status" value="1"/>
</dbReference>
<comment type="similarity">
    <text evidence="2">Belongs to the bZIP family.</text>
</comment>
<dbReference type="GO" id="GO:0005634">
    <property type="term" value="C:nucleus"/>
    <property type="evidence" value="ECO:0007669"/>
    <property type="project" value="UniProtKB-SubCell"/>
</dbReference>
<keyword evidence="4" id="KW-0238">DNA-binding</keyword>
<proteinExistence type="inferred from homology"/>
<evidence type="ECO:0000256" key="2">
    <source>
        <dbReference type="ARBA" id="ARBA00007163"/>
    </source>
</evidence>
<evidence type="ECO:0000256" key="9">
    <source>
        <dbReference type="SAM" id="MobiDB-lite"/>
    </source>
</evidence>
<organism evidence="11">
    <name type="scientific">Arundo donax</name>
    <name type="common">Giant reed</name>
    <name type="synonym">Donax arundinaceus</name>
    <dbReference type="NCBI Taxonomy" id="35708"/>
    <lineage>
        <taxon>Eukaryota</taxon>
        <taxon>Viridiplantae</taxon>
        <taxon>Streptophyta</taxon>
        <taxon>Embryophyta</taxon>
        <taxon>Tracheophyta</taxon>
        <taxon>Spermatophyta</taxon>
        <taxon>Magnoliopsida</taxon>
        <taxon>Liliopsida</taxon>
        <taxon>Poales</taxon>
        <taxon>Poaceae</taxon>
        <taxon>PACMAD clade</taxon>
        <taxon>Arundinoideae</taxon>
        <taxon>Arundineae</taxon>
        <taxon>Arundo</taxon>
    </lineage>
</organism>
<feature type="region of interest" description="Disordered" evidence="9">
    <location>
        <begin position="230"/>
        <end position="287"/>
    </location>
</feature>
<dbReference type="PANTHER" id="PTHR13690">
    <property type="entry name" value="TRANSCRIPTION FACTOR POSF21-RELATED"/>
    <property type="match status" value="1"/>
</dbReference>
<evidence type="ECO:0000259" key="10">
    <source>
        <dbReference type="PROSITE" id="PS50217"/>
    </source>
</evidence>
<evidence type="ECO:0000256" key="4">
    <source>
        <dbReference type="ARBA" id="ARBA00023125"/>
    </source>
</evidence>
<dbReference type="GO" id="GO:0003700">
    <property type="term" value="F:DNA-binding transcription factor activity"/>
    <property type="evidence" value="ECO:0007669"/>
    <property type="project" value="InterPro"/>
</dbReference>
<evidence type="ECO:0000313" key="11">
    <source>
        <dbReference type="EMBL" id="JAE08623.1"/>
    </source>
</evidence>
<dbReference type="CDD" id="cd14703">
    <property type="entry name" value="bZIP_plant_RF2"/>
    <property type="match status" value="1"/>
</dbReference>
<evidence type="ECO:0000256" key="6">
    <source>
        <dbReference type="ARBA" id="ARBA00023242"/>
    </source>
</evidence>